<accession>A0A934QL18</accession>
<proteinExistence type="predicted"/>
<dbReference type="RefSeq" id="WP_027289077.1">
    <property type="nucleotide sequence ID" value="NZ_NRRE01000031.1"/>
</dbReference>
<comment type="caution">
    <text evidence="2">The sequence shown here is derived from an EMBL/GenBank/DDBJ whole genome shotgun (WGS) entry which is preliminary data.</text>
</comment>
<feature type="compositionally biased region" description="Polar residues" evidence="1">
    <location>
        <begin position="11"/>
        <end position="21"/>
    </location>
</feature>
<sequence length="501" mass="52205">MTIEPPRPTALPNTSATTGPATQATAVREAPAGLRAATAGTVITATVAGRDAQGHLMLRTANGMLTLATHTNPPIGAQVTLQLRPAGAQMQAYILSIRAPGDSGGHPTTGHQQTATGTPNRPTTVPTPMPATHGGADRLSAGTPLRATVATGPASAPTVDGNGTQLPRLQQGNTVDVHLLRVQAPDSTAPPAANRIAGGDGIARPMVVSGRVLPTDGGSGVLLRTPIGTLRLPLASPPPPGTLMTLELTLPSRAGVSAGATTATPQMAAPALTRAWPALQEAMAAVQRPGVPADQVDLIQTLTSAGNPIAQAVPRAGPTLGAGLLFLMTALKGGDMARWLSAEPLRTLERAGRSDLVTRLKADFGQLSRLTQDAGGDWRLFALPVIGDGDVRPVRFFLRKHDDEEEDGKRHPNARPPGRFVVELTLSQLGELQLDGLARPERLDAVLRSRQALPESVRRDITQIFDDQLAVSGLYGELRFEASTVWHFIEIAGSEHTGLSA</sequence>
<dbReference type="Proteomes" id="UP000778970">
    <property type="component" value="Unassembled WGS sequence"/>
</dbReference>
<dbReference type="AlphaFoldDB" id="A0A934QL18"/>
<gene>
    <name evidence="2" type="ORF">CKO21_16520</name>
</gene>
<protein>
    <recommendedName>
        <fullName evidence="4">Hook-length control protein FliK</fullName>
    </recommendedName>
</protein>
<keyword evidence="3" id="KW-1185">Reference proteome</keyword>
<organism evidence="2 3">
    <name type="scientific">Rhodovibrio salinarum</name>
    <dbReference type="NCBI Taxonomy" id="1087"/>
    <lineage>
        <taxon>Bacteria</taxon>
        <taxon>Pseudomonadati</taxon>
        <taxon>Pseudomonadota</taxon>
        <taxon>Alphaproteobacteria</taxon>
        <taxon>Rhodospirillales</taxon>
        <taxon>Rhodovibrionaceae</taxon>
        <taxon>Rhodovibrio</taxon>
    </lineage>
</organism>
<feature type="region of interest" description="Disordered" evidence="1">
    <location>
        <begin position="1"/>
        <end position="21"/>
    </location>
</feature>
<evidence type="ECO:0000313" key="3">
    <source>
        <dbReference type="Proteomes" id="UP000778970"/>
    </source>
</evidence>
<feature type="compositionally biased region" description="Polar residues" evidence="1">
    <location>
        <begin position="109"/>
        <end position="126"/>
    </location>
</feature>
<evidence type="ECO:0000313" key="2">
    <source>
        <dbReference type="EMBL" id="MBK1698851.1"/>
    </source>
</evidence>
<evidence type="ECO:0008006" key="4">
    <source>
        <dbReference type="Google" id="ProtNLM"/>
    </source>
</evidence>
<name>A0A934QL18_9PROT</name>
<reference evidence="2" key="2">
    <citation type="journal article" date="2020" name="Microorganisms">
        <title>Osmotic Adaptation and Compatible Solute Biosynthesis of Phototrophic Bacteria as Revealed from Genome Analyses.</title>
        <authorList>
            <person name="Imhoff J.F."/>
            <person name="Rahn T."/>
            <person name="Kunzel S."/>
            <person name="Keller A."/>
            <person name="Neulinger S.C."/>
        </authorList>
    </citation>
    <scope>NUCLEOTIDE SEQUENCE</scope>
    <source>
        <strain evidence="2">DSM 9154</strain>
    </source>
</reference>
<reference evidence="2" key="1">
    <citation type="submission" date="2017-08" db="EMBL/GenBank/DDBJ databases">
        <authorList>
            <person name="Imhoff J.F."/>
            <person name="Rahn T."/>
            <person name="Kuenzel S."/>
            <person name="Neulinger S.C."/>
        </authorList>
    </citation>
    <scope>NUCLEOTIDE SEQUENCE</scope>
    <source>
        <strain evidence="2">DSM 9154</strain>
    </source>
</reference>
<evidence type="ECO:0000256" key="1">
    <source>
        <dbReference type="SAM" id="MobiDB-lite"/>
    </source>
</evidence>
<dbReference type="EMBL" id="NRRE01000031">
    <property type="protein sequence ID" value="MBK1698851.1"/>
    <property type="molecule type" value="Genomic_DNA"/>
</dbReference>
<feature type="region of interest" description="Disordered" evidence="1">
    <location>
        <begin position="98"/>
        <end position="140"/>
    </location>
</feature>